<dbReference type="KEGG" id="mzi:HWN40_13160"/>
<dbReference type="RefSeq" id="WP_176966153.1">
    <property type="nucleotide sequence ID" value="NZ_CP058215.1"/>
</dbReference>
<dbReference type="EMBL" id="CP058215">
    <property type="protein sequence ID" value="QLC51098.1"/>
    <property type="molecule type" value="Genomic_DNA"/>
</dbReference>
<dbReference type="AlphaFoldDB" id="A0A7D5E9A1"/>
<protein>
    <submittedName>
        <fullName evidence="1">Uncharacterized protein</fullName>
    </submittedName>
</protein>
<proteinExistence type="predicted"/>
<keyword evidence="2" id="KW-1185">Reference proteome</keyword>
<evidence type="ECO:0000313" key="2">
    <source>
        <dbReference type="Proteomes" id="UP000509594"/>
    </source>
</evidence>
<gene>
    <name evidence="1" type="ORF">HWN40_13160</name>
</gene>
<name>A0A7D5E9A1_9EURY</name>
<evidence type="ECO:0000313" key="1">
    <source>
        <dbReference type="EMBL" id="QLC51098.1"/>
    </source>
</evidence>
<dbReference type="GeneID" id="55822641"/>
<organism evidence="1 2">
    <name type="scientific">Methanolobus zinderi</name>
    <dbReference type="NCBI Taxonomy" id="536044"/>
    <lineage>
        <taxon>Archaea</taxon>
        <taxon>Methanobacteriati</taxon>
        <taxon>Methanobacteriota</taxon>
        <taxon>Stenosarchaea group</taxon>
        <taxon>Methanomicrobia</taxon>
        <taxon>Methanosarcinales</taxon>
        <taxon>Methanosarcinaceae</taxon>
        <taxon>Methanolobus</taxon>
    </lineage>
</organism>
<sequence>MSLNPLSREIALHIYQDNKELIDNDAESGSDWNMRVARTIKYLAGVSA</sequence>
<reference evidence="1 2" key="1">
    <citation type="submission" date="2020-06" db="EMBL/GenBank/DDBJ databases">
        <title>Methanolobus halotolerans sp. nov., isolated from a saline lake Tus in Siberia.</title>
        <authorList>
            <person name="Shen Y."/>
            <person name="Chen S.-C."/>
            <person name="Lai M.-C."/>
            <person name="Huang H.-H."/>
            <person name="Chiu H.-H."/>
            <person name="Tang S.-L."/>
            <person name="Rogozin D.Y."/>
            <person name="Degermendzhy A.G."/>
        </authorList>
    </citation>
    <scope>NUCLEOTIDE SEQUENCE [LARGE SCALE GENOMIC DNA]</scope>
    <source>
        <strain evidence="1 2">DSM 21339</strain>
    </source>
</reference>
<accession>A0A7D5E9A1</accession>
<dbReference type="Proteomes" id="UP000509594">
    <property type="component" value="Chromosome"/>
</dbReference>